<proteinExistence type="predicted"/>
<dbReference type="RefSeq" id="WP_144021132.1">
    <property type="nucleotide sequence ID" value="NZ_MTHB01000036.1"/>
</dbReference>
<evidence type="ECO:0000313" key="2">
    <source>
        <dbReference type="Proteomes" id="UP000214720"/>
    </source>
</evidence>
<organism evidence="1 2">
    <name type="scientific">Caballeronia sordidicola</name>
    <name type="common">Burkholderia sordidicola</name>
    <dbReference type="NCBI Taxonomy" id="196367"/>
    <lineage>
        <taxon>Bacteria</taxon>
        <taxon>Pseudomonadati</taxon>
        <taxon>Pseudomonadota</taxon>
        <taxon>Betaproteobacteria</taxon>
        <taxon>Burkholderiales</taxon>
        <taxon>Burkholderiaceae</taxon>
        <taxon>Caballeronia</taxon>
    </lineage>
</organism>
<accession>A0A226X958</accession>
<comment type="caution">
    <text evidence="1">The sequence shown here is derived from an EMBL/GenBank/DDBJ whole genome shotgun (WGS) entry which is preliminary data.</text>
</comment>
<reference evidence="2" key="1">
    <citation type="submission" date="2017-01" db="EMBL/GenBank/DDBJ databases">
        <title>Genome Analysis of Deinococcus marmoris KOPRI26562.</title>
        <authorList>
            <person name="Kim J.H."/>
            <person name="Oh H.-M."/>
        </authorList>
    </citation>
    <scope>NUCLEOTIDE SEQUENCE [LARGE SCALE GENOMIC DNA]</scope>
    <source>
        <strain evidence="2">PAMC 26633</strain>
    </source>
</reference>
<dbReference type="OrthoDB" id="9875245at2"/>
<gene>
    <name evidence="1" type="ORF">BSU04_06255</name>
</gene>
<dbReference type="EMBL" id="MTHB01000036">
    <property type="protein sequence ID" value="OXC79530.1"/>
    <property type="molecule type" value="Genomic_DNA"/>
</dbReference>
<name>A0A226X958_CABSO</name>
<protein>
    <submittedName>
        <fullName evidence="1">Uncharacterized protein</fullName>
    </submittedName>
</protein>
<evidence type="ECO:0000313" key="1">
    <source>
        <dbReference type="EMBL" id="OXC79530.1"/>
    </source>
</evidence>
<dbReference type="Proteomes" id="UP000214720">
    <property type="component" value="Unassembled WGS sequence"/>
</dbReference>
<sequence length="169" mass="16928">MPEGVVGAVVAAVLVAAVAAEPAVVAAVAEIALVAVSLSPVLVDVGLVLPCPPAAWNSAPRNCCRAAATEVADGAEALEVESVAAGELVLELVEDVSLDDVSPSCDNAAEIACSSGFVPPLALVDVADEESALAALCWFARVRLTAHGSALAADPVSAEMDMHCSEWLA</sequence>
<dbReference type="AlphaFoldDB" id="A0A226X958"/>